<evidence type="ECO:0000313" key="6">
    <source>
        <dbReference type="Proteomes" id="UP000030361"/>
    </source>
</evidence>
<sequence length="141" mass="16410">MIARSLDSIANIEFKDYALNKGQYLYLVRVFENPGIIQEHLAEMIKVDRTTAARSVKKLITNEILTRKPDPENKKIWHLYATDKGKRIAPIIIRENQYSNERALSGISDDDAKKLATLLEQVNNNINEDWHYVKKGNHRKY</sequence>
<dbReference type="EMBL" id="CP018906">
    <property type="protein sequence ID" value="AQW22316.1"/>
    <property type="molecule type" value="Genomic_DNA"/>
</dbReference>
<dbReference type="PROSITE" id="PS50995">
    <property type="entry name" value="HTH_MARR_2"/>
    <property type="match status" value="1"/>
</dbReference>
<dbReference type="InterPro" id="IPR000835">
    <property type="entry name" value="HTH_MarR-typ"/>
</dbReference>
<dbReference type="AlphaFoldDB" id="A0A1S6QL37"/>
<dbReference type="SUPFAM" id="SSF46785">
    <property type="entry name" value="Winged helix' DNA-binding domain"/>
    <property type="match status" value="1"/>
</dbReference>
<dbReference type="PANTHER" id="PTHR42756">
    <property type="entry name" value="TRANSCRIPTIONAL REGULATOR, MARR"/>
    <property type="match status" value="1"/>
</dbReference>
<keyword evidence="6" id="KW-1185">Reference proteome</keyword>
<protein>
    <submittedName>
        <fullName evidence="5">MarR family transcriptional regulator</fullName>
    </submittedName>
</protein>
<dbReference type="PANTHER" id="PTHR42756:SF2">
    <property type="entry name" value="MARR FAMILY REGULATORY PROTEIN"/>
    <property type="match status" value="1"/>
</dbReference>
<evidence type="ECO:0000259" key="4">
    <source>
        <dbReference type="PROSITE" id="PS50995"/>
    </source>
</evidence>
<proteinExistence type="predicted"/>
<feature type="domain" description="HTH marR-type" evidence="4">
    <location>
        <begin position="1"/>
        <end position="124"/>
    </location>
</feature>
<evidence type="ECO:0000256" key="3">
    <source>
        <dbReference type="ARBA" id="ARBA00023163"/>
    </source>
</evidence>
<dbReference type="Gene3D" id="1.10.10.10">
    <property type="entry name" value="Winged helix-like DNA-binding domain superfamily/Winged helix DNA-binding domain"/>
    <property type="match status" value="1"/>
</dbReference>
<dbReference type="OrthoDB" id="6462103at2"/>
<dbReference type="InterPro" id="IPR036388">
    <property type="entry name" value="WH-like_DNA-bd_sf"/>
</dbReference>
<dbReference type="RefSeq" id="WP_035166789.1">
    <property type="nucleotide sequence ID" value="NZ_CP018906.1"/>
</dbReference>
<evidence type="ECO:0000313" key="5">
    <source>
        <dbReference type="EMBL" id="AQW22316.1"/>
    </source>
</evidence>
<evidence type="ECO:0000256" key="2">
    <source>
        <dbReference type="ARBA" id="ARBA00023125"/>
    </source>
</evidence>
<organism evidence="5 6">
    <name type="scientific">Lentilactobacillus curieae</name>
    <dbReference type="NCBI Taxonomy" id="1138822"/>
    <lineage>
        <taxon>Bacteria</taxon>
        <taxon>Bacillati</taxon>
        <taxon>Bacillota</taxon>
        <taxon>Bacilli</taxon>
        <taxon>Lactobacillales</taxon>
        <taxon>Lactobacillaceae</taxon>
        <taxon>Lentilactobacillus</taxon>
    </lineage>
</organism>
<dbReference type="InterPro" id="IPR036390">
    <property type="entry name" value="WH_DNA-bd_sf"/>
</dbReference>
<name>A0A1S6QL37_9LACO</name>
<keyword evidence="2" id="KW-0238">DNA-binding</keyword>
<dbReference type="GO" id="GO:0003677">
    <property type="term" value="F:DNA binding"/>
    <property type="evidence" value="ECO:0007669"/>
    <property type="project" value="UniProtKB-KW"/>
</dbReference>
<reference evidence="5 6" key="1">
    <citation type="journal article" date="2015" name="Genome Announc.">
        <title>Genome Sequence of Lactobacillus curieae CCTCC M 2011381T, a Novel Producer of Gamma-aminobutyric Acid.</title>
        <authorList>
            <person name="Wang Y."/>
            <person name="Wang Y."/>
            <person name="Lang C."/>
            <person name="Wei D."/>
            <person name="Xu P."/>
            <person name="Xie J."/>
        </authorList>
    </citation>
    <scope>NUCLEOTIDE SEQUENCE [LARGE SCALE GENOMIC DNA]</scope>
    <source>
        <strain evidence="5 6">CCTCC M 2011381</strain>
    </source>
</reference>
<accession>A0A1S6QL37</accession>
<dbReference type="KEGG" id="lcu:PL11_003950"/>
<dbReference type="SMART" id="SM00347">
    <property type="entry name" value="HTH_MARR"/>
    <property type="match status" value="1"/>
</dbReference>
<dbReference type="GO" id="GO:0003700">
    <property type="term" value="F:DNA-binding transcription factor activity"/>
    <property type="evidence" value="ECO:0007669"/>
    <property type="project" value="InterPro"/>
</dbReference>
<evidence type="ECO:0000256" key="1">
    <source>
        <dbReference type="ARBA" id="ARBA00023015"/>
    </source>
</evidence>
<dbReference type="Pfam" id="PF01047">
    <property type="entry name" value="MarR"/>
    <property type="match status" value="1"/>
</dbReference>
<keyword evidence="3" id="KW-0804">Transcription</keyword>
<dbReference type="Proteomes" id="UP000030361">
    <property type="component" value="Chromosome"/>
</dbReference>
<dbReference type="eggNOG" id="COG1846">
    <property type="taxonomic scope" value="Bacteria"/>
</dbReference>
<dbReference type="PRINTS" id="PR00598">
    <property type="entry name" value="HTHMARR"/>
</dbReference>
<gene>
    <name evidence="5" type="ORF">PL11_003950</name>
</gene>
<keyword evidence="1" id="KW-0805">Transcription regulation</keyword>